<reference evidence="6 7" key="1">
    <citation type="submission" date="2024-02" db="EMBL/GenBank/DDBJ databases">
        <authorList>
            <person name="Vignale AGUSTIN F."/>
            <person name="Sosa J E."/>
            <person name="Modenutti C."/>
        </authorList>
    </citation>
    <scope>NUCLEOTIDE SEQUENCE [LARGE SCALE GENOMIC DNA]</scope>
</reference>
<evidence type="ECO:0000313" key="7">
    <source>
        <dbReference type="Proteomes" id="UP001642360"/>
    </source>
</evidence>
<keyword evidence="7" id="KW-1185">Reference proteome</keyword>
<evidence type="ECO:0000256" key="4">
    <source>
        <dbReference type="PROSITE-ProRule" id="PRU00175"/>
    </source>
</evidence>
<accession>A0ABC8S1N5</accession>
<dbReference type="AlphaFoldDB" id="A0ABC8S1N5"/>
<evidence type="ECO:0000256" key="3">
    <source>
        <dbReference type="ARBA" id="ARBA00022833"/>
    </source>
</evidence>
<dbReference type="GO" id="GO:0008270">
    <property type="term" value="F:zinc ion binding"/>
    <property type="evidence" value="ECO:0007669"/>
    <property type="project" value="UniProtKB-KW"/>
</dbReference>
<keyword evidence="3" id="KW-0862">Zinc</keyword>
<dbReference type="EMBL" id="CAUOFW020002058">
    <property type="protein sequence ID" value="CAK9150715.1"/>
    <property type="molecule type" value="Genomic_DNA"/>
</dbReference>
<proteinExistence type="predicted"/>
<dbReference type="InterPro" id="IPR001841">
    <property type="entry name" value="Znf_RING"/>
</dbReference>
<evidence type="ECO:0000256" key="1">
    <source>
        <dbReference type="ARBA" id="ARBA00022723"/>
    </source>
</evidence>
<dbReference type="InterPro" id="IPR056245">
    <property type="entry name" value="KH_DEAH11/12"/>
</dbReference>
<sequence>MIEMVAKSGRDLPGLKERHPEAELTLNTRRHIISVHGSKELKQKVEAIMYEVAQTCGSVVQSVDVETACPICLCELEDGYRLEDCGHEFCRLCLVEQCESAIKSQGGFPMRAYYNQ</sequence>
<evidence type="ECO:0000313" key="6">
    <source>
        <dbReference type="EMBL" id="CAK9150715.1"/>
    </source>
</evidence>
<feature type="domain" description="RING-type" evidence="5">
    <location>
        <begin position="69"/>
        <end position="94"/>
    </location>
</feature>
<dbReference type="PROSITE" id="PS50089">
    <property type="entry name" value="ZF_RING_2"/>
    <property type="match status" value="1"/>
</dbReference>
<dbReference type="Proteomes" id="UP001642360">
    <property type="component" value="Unassembled WGS sequence"/>
</dbReference>
<dbReference type="Pfam" id="PF24471">
    <property type="entry name" value="KH_DEAH11"/>
    <property type="match status" value="1"/>
</dbReference>
<comment type="caution">
    <text evidence="6">The sequence shown here is derived from an EMBL/GenBank/DDBJ whole genome shotgun (WGS) entry which is preliminary data.</text>
</comment>
<protein>
    <recommendedName>
        <fullName evidence="5">RING-type domain-containing protein</fullName>
    </recommendedName>
</protein>
<dbReference type="PROSITE" id="PS00518">
    <property type="entry name" value="ZF_RING_1"/>
    <property type="match status" value="1"/>
</dbReference>
<evidence type="ECO:0000259" key="5">
    <source>
        <dbReference type="PROSITE" id="PS50089"/>
    </source>
</evidence>
<dbReference type="InterPro" id="IPR027370">
    <property type="entry name" value="Znf-RING_euk"/>
</dbReference>
<dbReference type="Gene3D" id="3.30.40.10">
    <property type="entry name" value="Zinc/RING finger domain, C3HC4 (zinc finger)"/>
    <property type="match status" value="1"/>
</dbReference>
<dbReference type="InterPro" id="IPR013083">
    <property type="entry name" value="Znf_RING/FYVE/PHD"/>
</dbReference>
<dbReference type="Pfam" id="PF13445">
    <property type="entry name" value="zf-RING_UBOX"/>
    <property type="match status" value="1"/>
</dbReference>
<organism evidence="6 7">
    <name type="scientific">Ilex paraguariensis</name>
    <name type="common">yerba mate</name>
    <dbReference type="NCBI Taxonomy" id="185542"/>
    <lineage>
        <taxon>Eukaryota</taxon>
        <taxon>Viridiplantae</taxon>
        <taxon>Streptophyta</taxon>
        <taxon>Embryophyta</taxon>
        <taxon>Tracheophyta</taxon>
        <taxon>Spermatophyta</taxon>
        <taxon>Magnoliopsida</taxon>
        <taxon>eudicotyledons</taxon>
        <taxon>Gunneridae</taxon>
        <taxon>Pentapetalae</taxon>
        <taxon>asterids</taxon>
        <taxon>campanulids</taxon>
        <taxon>Aquifoliales</taxon>
        <taxon>Aquifoliaceae</taxon>
        <taxon>Ilex</taxon>
    </lineage>
</organism>
<name>A0ABC8S1N5_9AQUA</name>
<keyword evidence="1" id="KW-0479">Metal-binding</keyword>
<dbReference type="SUPFAM" id="SSF57850">
    <property type="entry name" value="RING/U-box"/>
    <property type="match status" value="1"/>
</dbReference>
<keyword evidence="2 4" id="KW-0863">Zinc-finger</keyword>
<evidence type="ECO:0000256" key="2">
    <source>
        <dbReference type="ARBA" id="ARBA00022771"/>
    </source>
</evidence>
<dbReference type="InterPro" id="IPR017907">
    <property type="entry name" value="Znf_RING_CS"/>
</dbReference>
<gene>
    <name evidence="6" type="ORF">ILEXP_LOCUS18869</name>
</gene>